<evidence type="ECO:0000256" key="1">
    <source>
        <dbReference type="SAM" id="MobiDB-lite"/>
    </source>
</evidence>
<dbReference type="PROSITE" id="PS50878">
    <property type="entry name" value="RT_POL"/>
    <property type="match status" value="1"/>
</dbReference>
<feature type="region of interest" description="Disordered" evidence="1">
    <location>
        <begin position="1158"/>
        <end position="1185"/>
    </location>
</feature>
<dbReference type="PANTHER" id="PTHR21301">
    <property type="entry name" value="REVERSE TRANSCRIPTASE"/>
    <property type="match status" value="1"/>
</dbReference>
<evidence type="ECO:0000313" key="3">
    <source>
        <dbReference type="EMBL" id="CAF2104711.1"/>
    </source>
</evidence>
<dbReference type="InterPro" id="IPR000477">
    <property type="entry name" value="RT_dom"/>
</dbReference>
<organism evidence="3 4">
    <name type="scientific">Rotaria magnacalcarata</name>
    <dbReference type="NCBI Taxonomy" id="392030"/>
    <lineage>
        <taxon>Eukaryota</taxon>
        <taxon>Metazoa</taxon>
        <taxon>Spiralia</taxon>
        <taxon>Gnathifera</taxon>
        <taxon>Rotifera</taxon>
        <taxon>Eurotatoria</taxon>
        <taxon>Bdelloidea</taxon>
        <taxon>Philodinida</taxon>
        <taxon>Philodinidae</taxon>
        <taxon>Rotaria</taxon>
    </lineage>
</organism>
<feature type="region of interest" description="Disordered" evidence="1">
    <location>
        <begin position="1"/>
        <end position="36"/>
    </location>
</feature>
<feature type="compositionally biased region" description="Basic and acidic residues" evidence="1">
    <location>
        <begin position="1"/>
        <end position="10"/>
    </location>
</feature>
<evidence type="ECO:0000313" key="4">
    <source>
        <dbReference type="Proteomes" id="UP000663887"/>
    </source>
</evidence>
<comment type="caution">
    <text evidence="3">The sequence shown here is derived from an EMBL/GenBank/DDBJ whole genome shotgun (WGS) entry which is preliminary data.</text>
</comment>
<feature type="compositionally biased region" description="Basic residues" evidence="1">
    <location>
        <begin position="11"/>
        <end position="33"/>
    </location>
</feature>
<name>A0A816TRW5_9BILA</name>
<dbReference type="Proteomes" id="UP000663887">
    <property type="component" value="Unassembled WGS sequence"/>
</dbReference>
<reference evidence="3" key="1">
    <citation type="submission" date="2021-02" db="EMBL/GenBank/DDBJ databases">
        <authorList>
            <person name="Nowell W R."/>
        </authorList>
    </citation>
    <scope>NUCLEOTIDE SEQUENCE</scope>
</reference>
<sequence length="1185" mass="139278">MSPPINEKEKPKKKKKSHGNRKLQRFRQRRRARGMSEATIAARIESHKNTIEKPQNRLTTSVTVNNPTAERITSINKRKRDISSLDLLHRHASRSSVAKKVKHTTFAQSIPLNSISANKNYPMPAYLTRSTHLIFQMLRREFNRSLNRKDEQIFIHLRLQLFDLQFRLELDQRLWQSYLDLGLQQESIWPRSLYEMAKTNQSELIENYIMTQLAMIDDQIEQCIMELSRQAQSESPIPILLPSLEIMDIELKKYVRVQQHHLLKRMDDQLNRCKNDIRDQHLHRQLFTYPLLTNSQRTTLEQLIHQRKVHLDVYEEFIMFEQRILHQFLPVNFDELEKKHCSKFLLAMHRSSVQTSEKGNFGSFGNFNEISEITENSKISKLSNVSEKFSFALLCSYRVHGSFGNFCNFFFRKSEHTSCIVDGTLVDVRIQRRNIIKRGKRSLLNLYYVAYEYKMNDCEQQYQQLFNEFEIGFTAGTVTSEIDGLSFIDAIKAYIIHYTKRILYDIYQKIKHFREILNQRYQRSSSAKKMVGASPEVTIELLSNPFKPEELEYLSLGESYIRPNQSILRPEKHRESQLQKEMKDIKDKIKKQLTNYCRREPPKAMMIKYSELLENRLRQRFMTPISFADHIRAQREFTLVKSIRRKLLSKQLILCVCDKSGGLHIGAKSNYETKAAQYHEDTKAYVELTCNPLMEIFTNVTNALNALKNSKQLSVKEYNRMMPKVDSVKLSYMYFNPKPHKEGTPVRPIMNTIAAVTREISTFLDESIRPIYDEHNRVNTFVDGVNLISRLQTYAAHGHLKSSTFFCAFDINNLYTMLPQDESIRILGDFIRRYVGERVKYVSVTTIQKLAEIVLKENVFVHNNKFYRQIVGGAMGSPFTLTLANIFMWDWEKRWIRRQNSKNEIYGRYIDDVFFTSNESIEIVEQLLQDANTWHPNIKLEYNIGSSVPFLDVLVSNQQGHLHTCVYHKPSAEPDVVPFISDHPRYTFPNIIQTALVRAIRYSSTFEAFNNERRTIRLMLLYNGYPSAYIDKQFRNIFNNYLSPYTILPFLKNEEDFFRLRDEYMKKPTPQHSQVEARIAQFNEPTEEPPIETTTPMIPMIKAKSKKSKLQDAIIIHYTHEQRFATMKKDNHEIFREAFKCLGIEALRLIVGHRNSPNSARELMRKRPNPLKPPTEQQGPRLSNA</sequence>
<evidence type="ECO:0000259" key="2">
    <source>
        <dbReference type="PROSITE" id="PS50878"/>
    </source>
</evidence>
<gene>
    <name evidence="3" type="ORF">XDN619_LOCUS19470</name>
</gene>
<dbReference type="InterPro" id="IPR058912">
    <property type="entry name" value="HTH_animal"/>
</dbReference>
<dbReference type="Pfam" id="PF26215">
    <property type="entry name" value="HTH_animal"/>
    <property type="match status" value="1"/>
</dbReference>
<dbReference type="AlphaFoldDB" id="A0A816TRW5"/>
<proteinExistence type="predicted"/>
<dbReference type="EMBL" id="CAJNRG010008506">
    <property type="protein sequence ID" value="CAF2104711.1"/>
    <property type="molecule type" value="Genomic_DNA"/>
</dbReference>
<protein>
    <recommendedName>
        <fullName evidence="2">Reverse transcriptase domain-containing protein</fullName>
    </recommendedName>
</protein>
<feature type="domain" description="Reverse transcriptase" evidence="2">
    <location>
        <begin position="717"/>
        <end position="993"/>
    </location>
</feature>
<dbReference type="PANTHER" id="PTHR21301:SF10">
    <property type="entry name" value="REVERSE TRANSCRIPTASE DOMAIN-CONTAINING PROTEIN"/>
    <property type="match status" value="1"/>
</dbReference>
<feature type="compositionally biased region" description="Polar residues" evidence="1">
    <location>
        <begin position="1175"/>
        <end position="1185"/>
    </location>
</feature>
<accession>A0A816TRW5</accession>